<dbReference type="Pfam" id="PF13346">
    <property type="entry name" value="ABC2_membrane_5"/>
    <property type="match status" value="1"/>
</dbReference>
<dbReference type="InterPro" id="IPR025699">
    <property type="entry name" value="ABC2_memb-like"/>
</dbReference>
<dbReference type="Proteomes" id="UP000249890">
    <property type="component" value="Chromosome"/>
</dbReference>
<dbReference type="KEGG" id="pdh:B9T62_13520"/>
<keyword evidence="1" id="KW-1133">Transmembrane helix</keyword>
<dbReference type="AlphaFoldDB" id="A0A2Z2K693"/>
<evidence type="ECO:0000256" key="1">
    <source>
        <dbReference type="SAM" id="Phobius"/>
    </source>
</evidence>
<feature type="transmembrane region" description="Helical" evidence="1">
    <location>
        <begin position="12"/>
        <end position="31"/>
    </location>
</feature>
<protein>
    <recommendedName>
        <fullName evidence="4">ABC-2 transporter permease</fullName>
    </recommendedName>
</protein>
<accession>A0A2Z2K693</accession>
<name>A0A2Z2K693_9BACL</name>
<feature type="transmembrane region" description="Helical" evidence="1">
    <location>
        <begin position="142"/>
        <end position="159"/>
    </location>
</feature>
<reference evidence="2 3" key="1">
    <citation type="submission" date="2017-06" db="EMBL/GenBank/DDBJ databases">
        <title>Complete genome sequence of Paenibacillus donghaensis KCTC 13049T isolated from East Sea sediment, South Korea.</title>
        <authorList>
            <person name="Jung B.K."/>
            <person name="Hong S.-J."/>
            <person name="Shin J.-H."/>
        </authorList>
    </citation>
    <scope>NUCLEOTIDE SEQUENCE [LARGE SCALE GENOMIC DNA]</scope>
    <source>
        <strain evidence="2 3">KCTC 13049</strain>
    </source>
</reference>
<dbReference type="EMBL" id="CP021780">
    <property type="protein sequence ID" value="ASA21696.1"/>
    <property type="molecule type" value="Genomic_DNA"/>
</dbReference>
<keyword evidence="1" id="KW-0812">Transmembrane</keyword>
<keyword evidence="1" id="KW-0472">Membrane</keyword>
<organism evidence="2 3">
    <name type="scientific">Paenibacillus donghaensis</name>
    <dbReference type="NCBI Taxonomy" id="414771"/>
    <lineage>
        <taxon>Bacteria</taxon>
        <taxon>Bacillati</taxon>
        <taxon>Bacillota</taxon>
        <taxon>Bacilli</taxon>
        <taxon>Bacillales</taxon>
        <taxon>Paenibacillaceae</taxon>
        <taxon>Paenibacillus</taxon>
    </lineage>
</organism>
<feature type="transmembrane region" description="Helical" evidence="1">
    <location>
        <begin position="37"/>
        <end position="57"/>
    </location>
</feature>
<evidence type="ECO:0000313" key="3">
    <source>
        <dbReference type="Proteomes" id="UP000249890"/>
    </source>
</evidence>
<keyword evidence="3" id="KW-1185">Reference proteome</keyword>
<evidence type="ECO:0000313" key="2">
    <source>
        <dbReference type="EMBL" id="ASA21696.1"/>
    </source>
</evidence>
<dbReference type="OrthoDB" id="2662181at2"/>
<sequence length="206" mass="22917">MSNVVRLIRKDCYLVRYFSCFAVAYNLFILYNLPESSGLDVMITCLLLLMFGCSIEVRQNNWQYVMSLPVTRTEIVRAKYLSLIPYLLFALLCSFVLSSVAGLLGIMEKSGYGNALILSIVLIPIGAALYLPVYFGMEYRKVMNTLFNVSTSLLIISAAKLDVDVLIAQELGYTGLPDTLLLAGAGVCDLLLLYASYRLSLVLFRS</sequence>
<feature type="transmembrane region" description="Helical" evidence="1">
    <location>
        <begin position="112"/>
        <end position="135"/>
    </location>
</feature>
<evidence type="ECO:0008006" key="4">
    <source>
        <dbReference type="Google" id="ProtNLM"/>
    </source>
</evidence>
<proteinExistence type="predicted"/>
<dbReference type="PANTHER" id="PTHR41309:SF2">
    <property type="entry name" value="MEMBRANE PROTEIN"/>
    <property type="match status" value="1"/>
</dbReference>
<feature type="transmembrane region" description="Helical" evidence="1">
    <location>
        <begin position="179"/>
        <end position="197"/>
    </location>
</feature>
<gene>
    <name evidence="2" type="ORF">B9T62_13520</name>
</gene>
<dbReference type="PANTHER" id="PTHR41309">
    <property type="entry name" value="MEMBRANE PROTEIN-RELATED"/>
    <property type="match status" value="1"/>
</dbReference>
<feature type="transmembrane region" description="Helical" evidence="1">
    <location>
        <begin position="78"/>
        <end position="106"/>
    </location>
</feature>
<dbReference type="RefSeq" id="WP_087915705.1">
    <property type="nucleotide sequence ID" value="NZ_CP021780.1"/>
</dbReference>